<gene>
    <name evidence="1" type="ORF">CSC94_14490</name>
</gene>
<comment type="caution">
    <text evidence="1">The sequence shown here is derived from an EMBL/GenBank/DDBJ whole genome shotgun (WGS) entry which is preliminary data.</text>
</comment>
<keyword evidence="2" id="KW-1185">Reference proteome</keyword>
<accession>A0A2G1QLT2</accession>
<dbReference type="Proteomes" id="UP000221168">
    <property type="component" value="Unassembled WGS sequence"/>
</dbReference>
<evidence type="ECO:0008006" key="3">
    <source>
        <dbReference type="Google" id="ProtNLM"/>
    </source>
</evidence>
<evidence type="ECO:0000313" key="1">
    <source>
        <dbReference type="EMBL" id="PHP66483.1"/>
    </source>
</evidence>
<name>A0A2G1QLT2_9HYPH</name>
<evidence type="ECO:0000313" key="2">
    <source>
        <dbReference type="Proteomes" id="UP000221168"/>
    </source>
</evidence>
<proteinExistence type="predicted"/>
<sequence length="199" mass="21196">MSEHAAITYRGRIVPADEAKPALPEAADPASQADAILAAAHAEADAIRAQKLASLDMEFERRLAERLTTATAGLGIGIRDSAQILTDILQDALETMIGDRRTPEVLHKAINAAASRLGPDHGMTVRVADEDFSRLEVVRRAYAPVTTVAIVRDNGLGRGRCVLETGGRKYEIGVQTQIEAFKKLSAKAASAVPDAETDA</sequence>
<dbReference type="EMBL" id="PDVP01000008">
    <property type="protein sequence ID" value="PHP66483.1"/>
    <property type="molecule type" value="Genomic_DNA"/>
</dbReference>
<protein>
    <recommendedName>
        <fullName evidence="3">Flagellar assembly protein FliH/Type III secretion system HrpE domain-containing protein</fullName>
    </recommendedName>
</protein>
<dbReference type="AlphaFoldDB" id="A0A2G1QLT2"/>
<organism evidence="1 2">
    <name type="scientific">Zhengella mangrovi</name>
    <dbReference type="NCBI Taxonomy" id="1982044"/>
    <lineage>
        <taxon>Bacteria</taxon>
        <taxon>Pseudomonadati</taxon>
        <taxon>Pseudomonadota</taxon>
        <taxon>Alphaproteobacteria</taxon>
        <taxon>Hyphomicrobiales</taxon>
        <taxon>Notoacmeibacteraceae</taxon>
        <taxon>Zhengella</taxon>
    </lineage>
</organism>
<dbReference type="RefSeq" id="WP_099307062.1">
    <property type="nucleotide sequence ID" value="NZ_PDVP01000008.1"/>
</dbReference>
<reference evidence="1 2" key="1">
    <citation type="submission" date="2017-10" db="EMBL/GenBank/DDBJ databases">
        <title>Sedimentibacterium mangrovi gen. nov., sp. nov., a novel member of family Phyllobacteriacea isolated from mangrove sediment.</title>
        <authorList>
            <person name="Liao H."/>
            <person name="Tian Y."/>
        </authorList>
    </citation>
    <scope>NUCLEOTIDE SEQUENCE [LARGE SCALE GENOMIC DNA]</scope>
    <source>
        <strain evidence="1 2">X9-2-2</strain>
    </source>
</reference>